<dbReference type="Proteomes" id="UP000501558">
    <property type="component" value="Chromosome"/>
</dbReference>
<protein>
    <submittedName>
        <fullName evidence="1">Alpha/beta hydrolase</fullName>
    </submittedName>
</protein>
<proteinExistence type="predicted"/>
<dbReference type="Gene3D" id="3.40.50.1820">
    <property type="entry name" value="alpha/beta hydrolase"/>
    <property type="match status" value="1"/>
</dbReference>
<dbReference type="InterPro" id="IPR010315">
    <property type="entry name" value="DUF915_hydro-like"/>
</dbReference>
<gene>
    <name evidence="1" type="ORF">GU334_11145</name>
</gene>
<dbReference type="KEGG" id="lrn:CMV25_04915"/>
<reference evidence="1 2" key="1">
    <citation type="submission" date="2019-12" db="EMBL/GenBank/DDBJ databases">
        <title>Whole genome sequences of Lactococcus raffinolactis strains isolated from sewage.</title>
        <authorList>
            <person name="Ybazeta G."/>
            <person name="Ross M."/>
            <person name="Brabant-Kirwan D."/>
            <person name="Saleh M."/>
            <person name="Dillon J.A."/>
            <person name="Splinter K."/>
            <person name="Nokhbeh R."/>
        </authorList>
    </citation>
    <scope>NUCLEOTIDE SEQUENCE [LARGE SCALE GENOMIC DNA]</scope>
    <source>
        <strain evidence="1 2">Lr_19_14</strain>
    </source>
</reference>
<dbReference type="RefSeq" id="WP_096039760.1">
    <property type="nucleotide sequence ID" value="NZ_CP023392.1"/>
</dbReference>
<name>A0A290PYE8_9LACT</name>
<evidence type="ECO:0000313" key="2">
    <source>
        <dbReference type="Proteomes" id="UP000501558"/>
    </source>
</evidence>
<keyword evidence="2" id="KW-1185">Reference proteome</keyword>
<evidence type="ECO:0000313" key="1">
    <source>
        <dbReference type="EMBL" id="QIW59430.1"/>
    </source>
</evidence>
<dbReference type="EMBL" id="CP047628">
    <property type="protein sequence ID" value="QIW59430.1"/>
    <property type="molecule type" value="Genomic_DNA"/>
</dbReference>
<accession>A0A290PYE8</accession>
<dbReference type="Pfam" id="PF06028">
    <property type="entry name" value="DUF915"/>
    <property type="match status" value="1"/>
</dbReference>
<dbReference type="InterPro" id="IPR029058">
    <property type="entry name" value="AB_hydrolase_fold"/>
</dbReference>
<dbReference type="GO" id="GO:0016787">
    <property type="term" value="F:hydrolase activity"/>
    <property type="evidence" value="ECO:0007669"/>
    <property type="project" value="UniProtKB-KW"/>
</dbReference>
<dbReference type="AlphaFoldDB" id="A0A290PYE8"/>
<organism evidence="1 2">
    <name type="scientific">Pseudolactococcus raffinolactis</name>
    <dbReference type="NCBI Taxonomy" id="1366"/>
    <lineage>
        <taxon>Bacteria</taxon>
        <taxon>Bacillati</taxon>
        <taxon>Bacillota</taxon>
        <taxon>Bacilli</taxon>
        <taxon>Lactobacillales</taxon>
        <taxon>Streptococcaceae</taxon>
        <taxon>Pseudolactococcus</taxon>
    </lineage>
</organism>
<keyword evidence="1" id="KW-0378">Hydrolase</keyword>
<dbReference type="SUPFAM" id="SSF53474">
    <property type="entry name" value="alpha/beta-Hydrolases"/>
    <property type="match status" value="1"/>
</dbReference>
<sequence>MTNNKRGVITGLIVISVLAFFLFFVDVGHSKQLNDDSRLPLILIPGTNSDQDRFDDFIQSMRKKIGPRDILKIEVQKNGDLKWTSSLRKKSVNPFIVISFADNSEEAVDEQAKWIQIAMDKAHDLYKFDAYDAVGHSNGGLAWTMYLEEETSSQTSQMKKLITLGTPYNDLETEDNPYPNRGLLKETERLQHMVQMKHAIPNSLSMVSIAGDYKDGSDGVVPITSVLASEEIYKNDITSYKEKVFYGDDAQHSDLIENEIIINYIVNELY</sequence>